<dbReference type="AlphaFoldDB" id="A0A328A022"/>
<protein>
    <submittedName>
        <fullName evidence="2">Uncharacterized protein</fullName>
    </submittedName>
</protein>
<dbReference type="OrthoDB" id="2989834at2"/>
<accession>A0A328A022</accession>
<dbReference type="RefSeq" id="WP_111744425.1">
    <property type="nucleotide sequence ID" value="NZ_CM009972.1"/>
</dbReference>
<dbReference type="EMBL" id="PZJG01000030">
    <property type="protein sequence ID" value="RAK47851.1"/>
    <property type="molecule type" value="Genomic_DNA"/>
</dbReference>
<evidence type="ECO:0000256" key="1">
    <source>
        <dbReference type="SAM" id="MobiDB-lite"/>
    </source>
</evidence>
<comment type="caution">
    <text evidence="2">The sequence shown here is derived from an EMBL/GenBank/DDBJ whole genome shotgun (WGS) entry which is preliminary data.</text>
</comment>
<name>A0A328A022_9STAP</name>
<keyword evidence="2" id="KW-0614">Plasmid</keyword>
<dbReference type="Proteomes" id="UP000249579">
    <property type="component" value="Plasmid pZKMB1"/>
</dbReference>
<evidence type="ECO:0000313" key="3">
    <source>
        <dbReference type="Proteomes" id="UP000249579"/>
    </source>
</evidence>
<proteinExistence type="predicted"/>
<gene>
    <name evidence="2" type="ORF">BHX94_12275</name>
</gene>
<evidence type="ECO:0000313" key="2">
    <source>
        <dbReference type="EMBL" id="RAK47851.1"/>
    </source>
</evidence>
<organism evidence="2 3">
    <name type="scientific">Macrococcoides bohemicum</name>
    <dbReference type="NCBI Taxonomy" id="1903056"/>
    <lineage>
        <taxon>Bacteria</taxon>
        <taxon>Bacillati</taxon>
        <taxon>Bacillota</taxon>
        <taxon>Bacilli</taxon>
        <taxon>Bacillales</taxon>
        <taxon>Staphylococcaceae</taxon>
        <taxon>Macrococcoides</taxon>
    </lineage>
</organism>
<geneLocation type="plasmid" evidence="3">
    <name>pzkmb1</name>
</geneLocation>
<reference evidence="2 3" key="1">
    <citation type="journal article" date="2018" name="Front. Microbiol.">
        <title>Description and Comparative Genomics of Macrococcus caseolyticus subsp. hominis subsp. nov., Macrococcus goetzii sp. nov., Macrococcus epidermidis sp. nov., and Macrococcus bohemicus sp. nov., Novel Macrococci From Human Clinical Material With Virulence Potential and Suspected Uptake of Foreign DNA by Natural Transformation.</title>
        <authorList>
            <person name="Maslanova I."/>
            <person name="Wertheimer Z."/>
            <person name="Sedlacek I."/>
            <person name="Svec P."/>
            <person name="Indrakova A."/>
            <person name="Kovarovic V."/>
            <person name="Schumann P."/>
            <person name="Sproer C."/>
            <person name="Kralova S."/>
            <person name="Sedo O."/>
            <person name="Kristofova L."/>
            <person name="Vrbovska V."/>
            <person name="Fuzik T."/>
            <person name="Petras P."/>
            <person name="Zdrahal Z."/>
            <person name="Ruzickova V."/>
            <person name="Doskar J."/>
            <person name="Pantucek R."/>
        </authorList>
    </citation>
    <scope>NUCLEOTIDE SEQUENCE [LARGE SCALE GENOMIC DNA]</scope>
    <source>
        <strain evidence="2 3">03/115</strain>
        <plasmid evidence="2">pZKMB1</plasmid>
    </source>
</reference>
<sequence>MKSESDVFSSQEVVFSGIQSAIVNKFDDEQTKRSHLEKSDTTLEETRREYSRRNVSTENLVTESKLRKYFEENGDDNNLKVLNNVRIDFETINRSADVLKNELSLFGTSFMEGALSVFNIELDIAVEKYENRLHVIENKDYSTKKINYDISFLKKGERKILSPKYEEKEKAIKKLEQFEEKQEKKKEIYKSNELINRQNIENKKEEE</sequence>
<feature type="region of interest" description="Disordered" evidence="1">
    <location>
        <begin position="31"/>
        <end position="50"/>
    </location>
</feature>